<sequence>MSSSAIGKVTWENRSSDPPNGGFFLVLPNKTILVGRDETRNHVAFADLVVSRCQLEIFSVVVDEQYDHPPLVFVRDRGSSNGTSVNGQLIGRGAALSPSRLLEDGDTITIGGHPHLRFEYTLLMNSHNLRPSYALSQLQRREVELFKDRFVVTNRTIGDGAHAIVFLAVDVETGKHVVCKVHDTSKYSRTSKAVERIRQEASLLSTLDHPNILPIKAAFETEHTIYVITELATGGDLYSLLLRYNKLNEWGTRSIIRQVLQGVTYIHSKGVAHRDIKLENILCGVTPQVPYRIMLSDFGDSGLAGPRRLKSKVGTRFYRPPECDTPGQGYGLSVDIWAVGMLTLQLVLGYEELPGLDSVVFKSQKDVDTYLGTIFAVLGPQGLISDAGQSFICSCLAYDSDRRPTARQAFYHRWLQTPTSDRKMFKRLEADNAMSWKPQRVNFPVIEDLTTRPLRVDEVGTAPSKEQMARRNTASPHFAVPPEPMVINHNHKNHS</sequence>
<evidence type="ECO:0000313" key="1">
    <source>
        <dbReference type="EMBL" id="KAH6627784.1"/>
    </source>
</evidence>
<dbReference type="Proteomes" id="UP000724584">
    <property type="component" value="Unassembled WGS sequence"/>
</dbReference>
<dbReference type="EMBL" id="JAGIZQ010000005">
    <property type="protein sequence ID" value="KAH6627784.1"/>
    <property type="molecule type" value="Genomic_DNA"/>
</dbReference>
<organism evidence="1 2">
    <name type="scientific">Chaetomium tenue</name>
    <dbReference type="NCBI Taxonomy" id="1854479"/>
    <lineage>
        <taxon>Eukaryota</taxon>
        <taxon>Fungi</taxon>
        <taxon>Dikarya</taxon>
        <taxon>Ascomycota</taxon>
        <taxon>Pezizomycotina</taxon>
        <taxon>Sordariomycetes</taxon>
        <taxon>Sordariomycetidae</taxon>
        <taxon>Sordariales</taxon>
        <taxon>Chaetomiaceae</taxon>
        <taxon>Chaetomium</taxon>
    </lineage>
</organism>
<gene>
    <name evidence="1" type="ORF">F5144DRAFT_631052</name>
</gene>
<name>A0ACB7P3L2_9PEZI</name>
<keyword evidence="2" id="KW-1185">Reference proteome</keyword>
<reference evidence="1 2" key="1">
    <citation type="journal article" date="2021" name="Nat. Commun.">
        <title>Genetic determinants of endophytism in the Arabidopsis root mycobiome.</title>
        <authorList>
            <person name="Mesny F."/>
            <person name="Miyauchi S."/>
            <person name="Thiergart T."/>
            <person name="Pickel B."/>
            <person name="Atanasova L."/>
            <person name="Karlsson M."/>
            <person name="Huettel B."/>
            <person name="Barry K.W."/>
            <person name="Haridas S."/>
            <person name="Chen C."/>
            <person name="Bauer D."/>
            <person name="Andreopoulos W."/>
            <person name="Pangilinan J."/>
            <person name="LaButti K."/>
            <person name="Riley R."/>
            <person name="Lipzen A."/>
            <person name="Clum A."/>
            <person name="Drula E."/>
            <person name="Henrissat B."/>
            <person name="Kohler A."/>
            <person name="Grigoriev I.V."/>
            <person name="Martin F.M."/>
            <person name="Hacquard S."/>
        </authorList>
    </citation>
    <scope>NUCLEOTIDE SEQUENCE [LARGE SCALE GENOMIC DNA]</scope>
    <source>
        <strain evidence="1 2">MPI-SDFR-AT-0079</strain>
    </source>
</reference>
<evidence type="ECO:0000313" key="2">
    <source>
        <dbReference type="Proteomes" id="UP000724584"/>
    </source>
</evidence>
<comment type="caution">
    <text evidence="1">The sequence shown here is derived from an EMBL/GenBank/DDBJ whole genome shotgun (WGS) entry which is preliminary data.</text>
</comment>
<accession>A0ACB7P3L2</accession>
<proteinExistence type="predicted"/>
<protein>
    <submittedName>
        <fullName evidence="1">Kinase-like domain-containing protein</fullName>
    </submittedName>
</protein>